<comment type="subcellular location">
    <subcellularLocation>
        <location evidence="1">Secreted</location>
    </subcellularLocation>
</comment>
<evidence type="ECO:0000259" key="5">
    <source>
        <dbReference type="PROSITE" id="PS50871"/>
    </source>
</evidence>
<dbReference type="SMART" id="SM00110">
    <property type="entry name" value="C1Q"/>
    <property type="match status" value="1"/>
</dbReference>
<dbReference type="AlphaFoldDB" id="A0A8B8AR22"/>
<dbReference type="PANTHER" id="PTHR22923:SF116">
    <property type="entry name" value="C1Q DOMAIN-CONTAINING PROTEIN"/>
    <property type="match status" value="1"/>
</dbReference>
<evidence type="ECO:0000256" key="2">
    <source>
        <dbReference type="ARBA" id="ARBA00022525"/>
    </source>
</evidence>
<keyword evidence="6" id="KW-1185">Reference proteome</keyword>
<evidence type="ECO:0000256" key="4">
    <source>
        <dbReference type="SAM" id="Coils"/>
    </source>
</evidence>
<dbReference type="InterPro" id="IPR001073">
    <property type="entry name" value="C1q_dom"/>
</dbReference>
<keyword evidence="4" id="KW-0175">Coiled coil</keyword>
<evidence type="ECO:0000256" key="3">
    <source>
        <dbReference type="ARBA" id="ARBA00022729"/>
    </source>
</evidence>
<dbReference type="Proteomes" id="UP000694844">
    <property type="component" value="Chromosome 7"/>
</dbReference>
<keyword evidence="2" id="KW-0964">Secreted</keyword>
<evidence type="ECO:0000313" key="7">
    <source>
        <dbReference type="RefSeq" id="XP_022293093.1"/>
    </source>
</evidence>
<sequence>MTLKENLENVSNTLTDVKVEVRYLSITVFGMNDDFKEINERFQELENSTKKIETEVRMLDKNNAATLSDLEKRHLTLIDDLKNTTSSLRADFGDYETNQLKISATISSLELFRINQTLSKCDPKQKVAFTAGVTSYSSAWNSGTLIFNSVILNVGNGYNPSTGVFTSPVTGTYVFYVTAVEYSKQYLMVDIVLNSVSKVKLLGDSEAAYQTGTNMVVLNLQKGDSVWVRHVSGKGYWSDSVPATTFTGFLIG</sequence>
<organism evidence="6 7">
    <name type="scientific">Crassostrea virginica</name>
    <name type="common">Eastern oyster</name>
    <dbReference type="NCBI Taxonomy" id="6565"/>
    <lineage>
        <taxon>Eukaryota</taxon>
        <taxon>Metazoa</taxon>
        <taxon>Spiralia</taxon>
        <taxon>Lophotrochozoa</taxon>
        <taxon>Mollusca</taxon>
        <taxon>Bivalvia</taxon>
        <taxon>Autobranchia</taxon>
        <taxon>Pteriomorphia</taxon>
        <taxon>Ostreida</taxon>
        <taxon>Ostreoidea</taxon>
        <taxon>Ostreidae</taxon>
        <taxon>Crassostrea</taxon>
    </lineage>
</organism>
<proteinExistence type="predicted"/>
<dbReference type="Gene3D" id="2.60.120.40">
    <property type="match status" value="1"/>
</dbReference>
<accession>A0A8B8AR22</accession>
<feature type="domain" description="C1q" evidence="5">
    <location>
        <begin position="122"/>
        <end position="252"/>
    </location>
</feature>
<dbReference type="RefSeq" id="XP_022293093.1">
    <property type="nucleotide sequence ID" value="XM_022437385.1"/>
</dbReference>
<evidence type="ECO:0000256" key="1">
    <source>
        <dbReference type="ARBA" id="ARBA00004613"/>
    </source>
</evidence>
<evidence type="ECO:0000313" key="6">
    <source>
        <dbReference type="Proteomes" id="UP000694844"/>
    </source>
</evidence>
<dbReference type="OrthoDB" id="6142092at2759"/>
<dbReference type="PANTHER" id="PTHR22923">
    <property type="entry name" value="CEREBELLIN-RELATED"/>
    <property type="match status" value="1"/>
</dbReference>
<dbReference type="InterPro" id="IPR008983">
    <property type="entry name" value="Tumour_necrosis_fac-like_dom"/>
</dbReference>
<dbReference type="Pfam" id="PF00386">
    <property type="entry name" value="C1q"/>
    <property type="match status" value="1"/>
</dbReference>
<feature type="coiled-coil region" evidence="4">
    <location>
        <begin position="35"/>
        <end position="62"/>
    </location>
</feature>
<dbReference type="PRINTS" id="PR00007">
    <property type="entry name" value="COMPLEMNTC1Q"/>
</dbReference>
<dbReference type="GeneID" id="111103840"/>
<dbReference type="InterPro" id="IPR050822">
    <property type="entry name" value="Cerebellin_Synaptic_Org"/>
</dbReference>
<dbReference type="PROSITE" id="PS50871">
    <property type="entry name" value="C1Q"/>
    <property type="match status" value="1"/>
</dbReference>
<keyword evidence="3" id="KW-0732">Signal</keyword>
<dbReference type="SUPFAM" id="SSF49842">
    <property type="entry name" value="TNF-like"/>
    <property type="match status" value="1"/>
</dbReference>
<dbReference type="GO" id="GO:0005576">
    <property type="term" value="C:extracellular region"/>
    <property type="evidence" value="ECO:0007669"/>
    <property type="project" value="UniProtKB-SubCell"/>
</dbReference>
<name>A0A8B8AR22_CRAVI</name>
<gene>
    <name evidence="7" type="primary">LOC111103840</name>
</gene>
<reference evidence="7" key="1">
    <citation type="submission" date="2025-08" db="UniProtKB">
        <authorList>
            <consortium name="RefSeq"/>
        </authorList>
    </citation>
    <scope>IDENTIFICATION</scope>
    <source>
        <tissue evidence="7">Whole sample</tissue>
    </source>
</reference>
<protein>
    <submittedName>
        <fullName evidence="7">Complement C1q tumor necrosis factor-related protein 3-like isoform X4</fullName>
    </submittedName>
</protein>